<name>A0A1I7WTY2_HETBA</name>
<evidence type="ECO:0000313" key="2">
    <source>
        <dbReference type="Proteomes" id="UP000095283"/>
    </source>
</evidence>
<dbReference type="WBParaSite" id="Hba_08586">
    <property type="protein sequence ID" value="Hba_08586"/>
    <property type="gene ID" value="Hba_08586"/>
</dbReference>
<evidence type="ECO:0000313" key="3">
    <source>
        <dbReference type="WBParaSite" id="Hba_08586"/>
    </source>
</evidence>
<organism evidence="2 3">
    <name type="scientific">Heterorhabditis bacteriophora</name>
    <name type="common">Entomopathogenic nematode worm</name>
    <dbReference type="NCBI Taxonomy" id="37862"/>
    <lineage>
        <taxon>Eukaryota</taxon>
        <taxon>Metazoa</taxon>
        <taxon>Ecdysozoa</taxon>
        <taxon>Nematoda</taxon>
        <taxon>Chromadorea</taxon>
        <taxon>Rhabditida</taxon>
        <taxon>Rhabditina</taxon>
        <taxon>Rhabditomorpha</taxon>
        <taxon>Strongyloidea</taxon>
        <taxon>Heterorhabditidae</taxon>
        <taxon>Heterorhabditis</taxon>
    </lineage>
</organism>
<dbReference type="AlphaFoldDB" id="A0A1I7WTY2"/>
<keyword evidence="2" id="KW-1185">Reference proteome</keyword>
<evidence type="ECO:0000256" key="1">
    <source>
        <dbReference type="SAM" id="MobiDB-lite"/>
    </source>
</evidence>
<proteinExistence type="predicted"/>
<sequence length="144" mass="16694">MGSGSGGRVLVKVIFTSKSTIHHYHLIKLHICCNLARLIFKFIKYAMSSRESSVGPKDLKLKEKRKEKDAKERREKEREDKKETRRNYMIKKRKRRQKRRTVAEILLSHPTSCTFLCPAKPSLSFDLTSADPALVEKLSHVLVE</sequence>
<feature type="region of interest" description="Disordered" evidence="1">
    <location>
        <begin position="49"/>
        <end position="97"/>
    </location>
</feature>
<protein>
    <submittedName>
        <fullName evidence="3">AHD domain-containing protein</fullName>
    </submittedName>
</protein>
<dbReference type="Proteomes" id="UP000095283">
    <property type="component" value="Unplaced"/>
</dbReference>
<accession>A0A1I7WTY2</accession>
<feature type="compositionally biased region" description="Basic residues" evidence="1">
    <location>
        <begin position="88"/>
        <end position="97"/>
    </location>
</feature>
<reference evidence="3" key="1">
    <citation type="submission" date="2016-11" db="UniProtKB">
        <authorList>
            <consortium name="WormBaseParasite"/>
        </authorList>
    </citation>
    <scope>IDENTIFICATION</scope>
</reference>
<feature type="compositionally biased region" description="Basic and acidic residues" evidence="1">
    <location>
        <begin position="57"/>
        <end position="86"/>
    </location>
</feature>